<organism evidence="1 2">
    <name type="scientific">Lecanicillium saksenae</name>
    <dbReference type="NCBI Taxonomy" id="468837"/>
    <lineage>
        <taxon>Eukaryota</taxon>
        <taxon>Fungi</taxon>
        <taxon>Dikarya</taxon>
        <taxon>Ascomycota</taxon>
        <taxon>Pezizomycotina</taxon>
        <taxon>Sordariomycetes</taxon>
        <taxon>Hypocreomycetidae</taxon>
        <taxon>Hypocreales</taxon>
        <taxon>Cordycipitaceae</taxon>
        <taxon>Lecanicillium</taxon>
    </lineage>
</organism>
<sequence length="211" mass="22249">MMGGGAFGCALGGALSLRRSNTFPVLVSASVLIALASGLLTGLPSTIHPPVRQWGLEALLGVGVGLKISSTTFLTVLESDFEDHAIAQGVIAQMRVFGGSIGVAVSIVVLIMKIQNTLEDVLTPEQLASFYRSPLVLFSFGPAQQLLARQAFIDAFRVDMWICMGVSIASLFVALFTYQKNPPSVQSKLQELENELSRGAALPGPGLSSQA</sequence>
<name>A0ACC1QJX2_9HYPO</name>
<dbReference type="EMBL" id="JANAKD010001518">
    <property type="protein sequence ID" value="KAJ3478667.1"/>
    <property type="molecule type" value="Genomic_DNA"/>
</dbReference>
<dbReference type="Proteomes" id="UP001148737">
    <property type="component" value="Unassembled WGS sequence"/>
</dbReference>
<comment type="caution">
    <text evidence="1">The sequence shown here is derived from an EMBL/GenBank/DDBJ whole genome shotgun (WGS) entry which is preliminary data.</text>
</comment>
<evidence type="ECO:0000313" key="1">
    <source>
        <dbReference type="EMBL" id="KAJ3478667.1"/>
    </source>
</evidence>
<reference evidence="1" key="1">
    <citation type="submission" date="2022-07" db="EMBL/GenBank/DDBJ databases">
        <title>Genome Sequence of Lecanicillium saksenae.</title>
        <authorList>
            <person name="Buettner E."/>
        </authorList>
    </citation>
    <scope>NUCLEOTIDE SEQUENCE</scope>
    <source>
        <strain evidence="1">VT-O1</strain>
    </source>
</reference>
<accession>A0ACC1QJX2</accession>
<proteinExistence type="predicted"/>
<gene>
    <name evidence="1" type="ORF">NLG97_g8514</name>
</gene>
<evidence type="ECO:0000313" key="2">
    <source>
        <dbReference type="Proteomes" id="UP001148737"/>
    </source>
</evidence>
<keyword evidence="2" id="KW-1185">Reference proteome</keyword>
<protein>
    <submittedName>
        <fullName evidence="1">Uncharacterized protein</fullName>
    </submittedName>
</protein>